<evidence type="ECO:0000313" key="3">
    <source>
        <dbReference type="Proteomes" id="UP000799750"/>
    </source>
</evidence>
<dbReference type="EMBL" id="MU004182">
    <property type="protein sequence ID" value="KAF2501086.1"/>
    <property type="molecule type" value="Genomic_DNA"/>
</dbReference>
<organism evidence="2 3">
    <name type="scientific">Lophium mytilinum</name>
    <dbReference type="NCBI Taxonomy" id="390894"/>
    <lineage>
        <taxon>Eukaryota</taxon>
        <taxon>Fungi</taxon>
        <taxon>Dikarya</taxon>
        <taxon>Ascomycota</taxon>
        <taxon>Pezizomycotina</taxon>
        <taxon>Dothideomycetes</taxon>
        <taxon>Pleosporomycetidae</taxon>
        <taxon>Mytilinidiales</taxon>
        <taxon>Mytilinidiaceae</taxon>
        <taxon>Lophium</taxon>
    </lineage>
</organism>
<evidence type="ECO:0000313" key="2">
    <source>
        <dbReference type="EMBL" id="KAF2501086.1"/>
    </source>
</evidence>
<dbReference type="AlphaFoldDB" id="A0A6A6R9C2"/>
<evidence type="ECO:0000256" key="1">
    <source>
        <dbReference type="SAM" id="SignalP"/>
    </source>
</evidence>
<feature type="signal peptide" evidence="1">
    <location>
        <begin position="1"/>
        <end position="20"/>
    </location>
</feature>
<keyword evidence="1" id="KW-0732">Signal</keyword>
<protein>
    <submittedName>
        <fullName evidence="2">Uncharacterized protein</fullName>
    </submittedName>
</protein>
<keyword evidence="3" id="KW-1185">Reference proteome</keyword>
<reference evidence="2" key="1">
    <citation type="journal article" date="2020" name="Stud. Mycol.">
        <title>101 Dothideomycetes genomes: a test case for predicting lifestyles and emergence of pathogens.</title>
        <authorList>
            <person name="Haridas S."/>
            <person name="Albert R."/>
            <person name="Binder M."/>
            <person name="Bloem J."/>
            <person name="Labutti K."/>
            <person name="Salamov A."/>
            <person name="Andreopoulos B."/>
            <person name="Baker S."/>
            <person name="Barry K."/>
            <person name="Bills G."/>
            <person name="Bluhm B."/>
            <person name="Cannon C."/>
            <person name="Castanera R."/>
            <person name="Culley D."/>
            <person name="Daum C."/>
            <person name="Ezra D."/>
            <person name="Gonzalez J."/>
            <person name="Henrissat B."/>
            <person name="Kuo A."/>
            <person name="Liang C."/>
            <person name="Lipzen A."/>
            <person name="Lutzoni F."/>
            <person name="Magnuson J."/>
            <person name="Mondo S."/>
            <person name="Nolan M."/>
            <person name="Ohm R."/>
            <person name="Pangilinan J."/>
            <person name="Park H.-J."/>
            <person name="Ramirez L."/>
            <person name="Alfaro M."/>
            <person name="Sun H."/>
            <person name="Tritt A."/>
            <person name="Yoshinaga Y."/>
            <person name="Zwiers L.-H."/>
            <person name="Turgeon B."/>
            <person name="Goodwin S."/>
            <person name="Spatafora J."/>
            <person name="Crous P."/>
            <person name="Grigoriev I."/>
        </authorList>
    </citation>
    <scope>NUCLEOTIDE SEQUENCE</scope>
    <source>
        <strain evidence="2">CBS 269.34</strain>
    </source>
</reference>
<accession>A0A6A6R9C2</accession>
<dbReference type="Proteomes" id="UP000799750">
    <property type="component" value="Unassembled WGS sequence"/>
</dbReference>
<name>A0A6A6R9C2_9PEZI</name>
<proteinExistence type="predicted"/>
<gene>
    <name evidence="2" type="ORF">BU16DRAFT_613053</name>
</gene>
<sequence length="247" mass="28203">MARGLQQLFFFLWLFTWVSAIEVDGNKPFDDPEGWELAQWCLENNQRDSNPECAGAYKMMEEMAFAVVHRTMVHRWSSMVHRSNAALLQESPLHELKTSDSTPLDNSQEPTGLHWLDKLDEQDCAPELGDSFYTDEKLMEILGQTKSSGIDDAMKGEADAGLRILRGFGALWSKDEAPNVTDEAIEGIAQALKDLRRHSDYISKSLRKFRCVIQSTYASLNARLAYIVEEQTRHLEAIKKEELFEEL</sequence>
<feature type="chain" id="PRO_5025658616" evidence="1">
    <location>
        <begin position="21"/>
        <end position="247"/>
    </location>
</feature>